<name>A0A371J4C5_9FIRM</name>
<evidence type="ECO:0000256" key="2">
    <source>
        <dbReference type="ARBA" id="ARBA00013457"/>
    </source>
</evidence>
<organism evidence="6 7">
    <name type="scientific">Romboutsia weinsteinii</name>
    <dbReference type="NCBI Taxonomy" id="2020949"/>
    <lineage>
        <taxon>Bacteria</taxon>
        <taxon>Bacillati</taxon>
        <taxon>Bacillota</taxon>
        <taxon>Clostridia</taxon>
        <taxon>Peptostreptococcales</taxon>
        <taxon>Peptostreptococcaceae</taxon>
        <taxon>Romboutsia</taxon>
    </lineage>
</organism>
<dbReference type="InterPro" id="IPR013785">
    <property type="entry name" value="Aldolase_TIM"/>
</dbReference>
<keyword evidence="7" id="KW-1185">Reference proteome</keyword>
<protein>
    <recommendedName>
        <fullName evidence="2">Probable nitronate monooxygenase</fullName>
    </recommendedName>
</protein>
<evidence type="ECO:0000256" key="1">
    <source>
        <dbReference type="ARBA" id="ARBA00003535"/>
    </source>
</evidence>
<dbReference type="OrthoDB" id="9778912at2"/>
<dbReference type="EMBL" id="NOJY02000012">
    <property type="protein sequence ID" value="RDY27516.1"/>
    <property type="molecule type" value="Genomic_DNA"/>
</dbReference>
<dbReference type="AlphaFoldDB" id="A0A371J4C5"/>
<keyword evidence="4" id="KW-0288">FMN</keyword>
<dbReference type="PANTHER" id="PTHR32332">
    <property type="entry name" value="2-NITROPROPANE DIOXYGENASE"/>
    <property type="match status" value="1"/>
</dbReference>
<keyword evidence="5" id="KW-0560">Oxidoreductase</keyword>
<dbReference type="Gene3D" id="3.20.20.70">
    <property type="entry name" value="Aldolase class I"/>
    <property type="match status" value="1"/>
</dbReference>
<dbReference type="GO" id="GO:0018580">
    <property type="term" value="F:nitronate monooxygenase activity"/>
    <property type="evidence" value="ECO:0007669"/>
    <property type="project" value="InterPro"/>
</dbReference>
<evidence type="ECO:0000256" key="3">
    <source>
        <dbReference type="ARBA" id="ARBA00022630"/>
    </source>
</evidence>
<dbReference type="SUPFAM" id="SSF51412">
    <property type="entry name" value="Inosine monophosphate dehydrogenase (IMPDH)"/>
    <property type="match status" value="1"/>
</dbReference>
<keyword evidence="3" id="KW-0285">Flavoprotein</keyword>
<dbReference type="Pfam" id="PF03060">
    <property type="entry name" value="NMO"/>
    <property type="match status" value="1"/>
</dbReference>
<evidence type="ECO:0000256" key="4">
    <source>
        <dbReference type="ARBA" id="ARBA00022643"/>
    </source>
</evidence>
<dbReference type="PANTHER" id="PTHR32332:SF18">
    <property type="entry name" value="2-NITROPROPANE DIOXYGENASE"/>
    <property type="match status" value="1"/>
</dbReference>
<comment type="caution">
    <text evidence="6">The sequence shown here is derived from an EMBL/GenBank/DDBJ whole genome shotgun (WGS) entry which is preliminary data.</text>
</comment>
<proteinExistence type="predicted"/>
<keyword evidence="6" id="KW-0503">Monooxygenase</keyword>
<evidence type="ECO:0000313" key="6">
    <source>
        <dbReference type="EMBL" id="RDY27516.1"/>
    </source>
</evidence>
<evidence type="ECO:0000256" key="5">
    <source>
        <dbReference type="ARBA" id="ARBA00023002"/>
    </source>
</evidence>
<dbReference type="CDD" id="cd04730">
    <property type="entry name" value="NPD_like"/>
    <property type="match status" value="1"/>
</dbReference>
<evidence type="ECO:0000313" key="7">
    <source>
        <dbReference type="Proteomes" id="UP000215694"/>
    </source>
</evidence>
<reference evidence="6 7" key="1">
    <citation type="journal article" date="2017" name="Genome Announc.">
        <title>Draft Genome Sequence of Romboutsia weinsteinii sp. nov. Strain CCRI-19649(T) Isolated from Surface Water.</title>
        <authorList>
            <person name="Maheux A.F."/>
            <person name="Boudreau D.K."/>
            <person name="Berube E."/>
            <person name="Boissinot M."/>
            <person name="Cantin P."/>
            <person name="Raymond F."/>
            <person name="Corbeil J."/>
            <person name="Omar R.F."/>
            <person name="Bergeron M.G."/>
        </authorList>
    </citation>
    <scope>NUCLEOTIDE SEQUENCE [LARGE SCALE GENOMIC DNA]</scope>
    <source>
        <strain evidence="6 7">CCRI-19649</strain>
    </source>
</reference>
<dbReference type="RefSeq" id="WP_094369100.1">
    <property type="nucleotide sequence ID" value="NZ_NOJY02000012.1"/>
</dbReference>
<accession>A0A371J4C5</accession>
<dbReference type="Proteomes" id="UP000215694">
    <property type="component" value="Unassembled WGS sequence"/>
</dbReference>
<sequence>MIKSLIIGDLVAKIPIIQGGMGVGISRSSLASAVAKAGGIGIISGAQVGYDEDDFESNTLAANLRALRKHIHKAKQDSLGGVIGLNLMVAMNNYEDHVKEAISAGVDLIISGAGLPTKLPSFVKNTTVKIAPIVSTSKAASVILKMWDRKENATADLIVVEGPKAGGHLGYSNDELDNIDDINYDEEFIKILEVAKTYGEKYNKEIPVVAAGGISSPSDVKKYIDLGASGVQVGTRFVATHECDAHENFKMKYVNATEDDIQIVKSPVGLPGRAIKNKFLDEVSISRPKITKCYNCLIPCNPKDTPYCISKALINAAKGDIDNALLFCGNDAYKVDRLYSVDEVIKELTSML</sequence>
<comment type="function">
    <text evidence="1">Nitronate monooxygenase that uses molecular oxygen to catalyze the oxidative denitrification of alkyl nitronates. Acts on propionate 3-nitronate (P3N), the presumed physiological substrate. Probably functions in the detoxification of P3N, a metabolic poison produced by plants and fungi as a defense mechanism.</text>
</comment>
<gene>
    <name evidence="6" type="ORF">CHL78_008600</name>
</gene>
<dbReference type="InterPro" id="IPR004136">
    <property type="entry name" value="NMO"/>
</dbReference>